<protein>
    <submittedName>
        <fullName evidence="2">Uncharacterized protein</fullName>
    </submittedName>
</protein>
<comment type="caution">
    <text evidence="2">The sequence shown here is derived from an EMBL/GenBank/DDBJ whole genome shotgun (WGS) entry which is preliminary data.</text>
</comment>
<sequence>MVIDWSVSKGPFPMKVSCAEASCWMWISGCTSGSSDRCIAMSSGESRTIEMCYSNAAREGLHMWWSSPNGTDPTTAGVKIYSQALNMEMNQLVEPGRSSMTYVKTHDTTQEESDYNHLRHEWFVMYLSSQALEPAHQGCQNVAAADAEMAQVVMRPEFYDKTIEKMDLWVSVIGEAGGAFGLAQTTFFALYLLLWYTRYGAYKLEAKLE</sequence>
<reference evidence="2" key="1">
    <citation type="submission" date="2021-02" db="EMBL/GenBank/DDBJ databases">
        <authorList>
            <person name="Dougan E. K."/>
            <person name="Rhodes N."/>
            <person name="Thang M."/>
            <person name="Chan C."/>
        </authorList>
    </citation>
    <scope>NUCLEOTIDE SEQUENCE</scope>
</reference>
<feature type="non-terminal residue" evidence="2">
    <location>
        <position position="209"/>
    </location>
</feature>
<dbReference type="AlphaFoldDB" id="A0A813CNU4"/>
<feature type="transmembrane region" description="Helical" evidence="1">
    <location>
        <begin position="168"/>
        <end position="194"/>
    </location>
</feature>
<evidence type="ECO:0000313" key="2">
    <source>
        <dbReference type="EMBL" id="CAE7944087.1"/>
    </source>
</evidence>
<gene>
    <name evidence="2" type="ORF">SNEC2469_LOCUS35253</name>
</gene>
<accession>A0A813CNU4</accession>
<evidence type="ECO:0000256" key="1">
    <source>
        <dbReference type="SAM" id="Phobius"/>
    </source>
</evidence>
<name>A0A813CNU4_9DINO</name>
<keyword evidence="1" id="KW-1133">Transmembrane helix</keyword>
<dbReference type="EMBL" id="CAJNJA010101107">
    <property type="protein sequence ID" value="CAE7944087.1"/>
    <property type="molecule type" value="Genomic_DNA"/>
</dbReference>
<keyword evidence="3" id="KW-1185">Reference proteome</keyword>
<organism evidence="2 3">
    <name type="scientific">Symbiodinium necroappetens</name>
    <dbReference type="NCBI Taxonomy" id="1628268"/>
    <lineage>
        <taxon>Eukaryota</taxon>
        <taxon>Sar</taxon>
        <taxon>Alveolata</taxon>
        <taxon>Dinophyceae</taxon>
        <taxon>Suessiales</taxon>
        <taxon>Symbiodiniaceae</taxon>
        <taxon>Symbiodinium</taxon>
    </lineage>
</organism>
<proteinExistence type="predicted"/>
<dbReference type="Proteomes" id="UP000601435">
    <property type="component" value="Unassembled WGS sequence"/>
</dbReference>
<evidence type="ECO:0000313" key="3">
    <source>
        <dbReference type="Proteomes" id="UP000601435"/>
    </source>
</evidence>
<dbReference type="OrthoDB" id="416269at2759"/>
<keyword evidence="1" id="KW-0812">Transmembrane</keyword>
<keyword evidence="1" id="KW-0472">Membrane</keyword>